<keyword evidence="2" id="KW-1133">Transmembrane helix</keyword>
<proteinExistence type="predicted"/>
<protein>
    <submittedName>
        <fullName evidence="3">Uncharacterized protein</fullName>
    </submittedName>
</protein>
<keyword evidence="4" id="KW-1185">Reference proteome</keyword>
<dbReference type="VEuPathDB" id="TrichDB:TVAG_327150"/>
<keyword evidence="2" id="KW-0812">Transmembrane</keyword>
<dbReference type="VEuPathDB" id="TrichDB:TVAGG3_0165360"/>
<dbReference type="Proteomes" id="UP000001542">
    <property type="component" value="Unassembled WGS sequence"/>
</dbReference>
<gene>
    <name evidence="3" type="ORF">TVAG_327150</name>
</gene>
<dbReference type="InParanoid" id="A2FTR7"/>
<name>A2FTR7_TRIV3</name>
<evidence type="ECO:0000313" key="3">
    <source>
        <dbReference type="EMBL" id="EAX91706.1"/>
    </source>
</evidence>
<reference evidence="3" key="1">
    <citation type="submission" date="2006-10" db="EMBL/GenBank/DDBJ databases">
        <authorList>
            <person name="Amadeo P."/>
            <person name="Zhao Q."/>
            <person name="Wortman J."/>
            <person name="Fraser-Liggett C."/>
            <person name="Carlton J."/>
        </authorList>
    </citation>
    <scope>NUCLEOTIDE SEQUENCE</scope>
    <source>
        <strain evidence="3">G3</strain>
    </source>
</reference>
<keyword evidence="2" id="KW-0472">Membrane</keyword>
<feature type="transmembrane region" description="Helical" evidence="2">
    <location>
        <begin position="546"/>
        <end position="568"/>
    </location>
</feature>
<evidence type="ECO:0000256" key="1">
    <source>
        <dbReference type="SAM" id="MobiDB-lite"/>
    </source>
</evidence>
<feature type="compositionally biased region" description="Low complexity" evidence="1">
    <location>
        <begin position="590"/>
        <end position="599"/>
    </location>
</feature>
<accession>A2FTR7</accession>
<evidence type="ECO:0000256" key="2">
    <source>
        <dbReference type="SAM" id="Phobius"/>
    </source>
</evidence>
<dbReference type="AlphaFoldDB" id="A2FTR7"/>
<dbReference type="RefSeq" id="XP_001304636.1">
    <property type="nucleotide sequence ID" value="XM_001304635.1"/>
</dbReference>
<sequence>MRQTGKFFHYNFEKKERNKNLKNCIITRGNNYWNSNFLWKDELWHFPENDEEQYQRSFPVVYHYPPNVGEFLLEELTVSNQLTLNPGFNEFECQPHTIIKLTYTGPSDEVGIFRDMDFSTHEDIKNSYLITINEATKKHIHVVMGIGTVAVAHLVFNAQSKQIPRIKEIFDYPYNLSDEIYNKLHFTSPYYALILGDDLLEVAFMRDELSNDTLWYSNSYDINGEFVEMTSDKEEYHILNTHCVIMKIKQSYNKHISGNYGIKEVKYMNPGNQNYKSLSERISDFITMFGSCASCLNKVVIPDKVPEKKEENVPSGKYAMTPDEEEYKIGKGKLVVLSYSPSQKVEIHAKIGDEEVDVSGKKSSAVLFTEEGTLTISNKKNNNNKKSQVFMYIYDISNYPPFDYWIFITGTQTIQAKDFGVSSKSLVGKRIAIFSSFFKSTSTLNIKLPKGADAQFYSLDGSSANIRRHTMEVESLVHTEPIVSVITPSTEDEVEDISFEIATTDYPELAIEVTTVTDINEISIVPQSSETPTPTAGGKKLSVGSIIGICVGCVAVIGIIIFVPIFIIKRKNNSRVSNGDSCSEDEHNSETNSTNKTNN</sequence>
<dbReference type="EMBL" id="DS114016">
    <property type="protein sequence ID" value="EAX91706.1"/>
    <property type="molecule type" value="Genomic_DNA"/>
</dbReference>
<organism evidence="3 4">
    <name type="scientific">Trichomonas vaginalis (strain ATCC PRA-98 / G3)</name>
    <dbReference type="NCBI Taxonomy" id="412133"/>
    <lineage>
        <taxon>Eukaryota</taxon>
        <taxon>Metamonada</taxon>
        <taxon>Parabasalia</taxon>
        <taxon>Trichomonadida</taxon>
        <taxon>Trichomonadidae</taxon>
        <taxon>Trichomonas</taxon>
    </lineage>
</organism>
<evidence type="ECO:0000313" key="4">
    <source>
        <dbReference type="Proteomes" id="UP000001542"/>
    </source>
</evidence>
<feature type="region of interest" description="Disordered" evidence="1">
    <location>
        <begin position="574"/>
        <end position="599"/>
    </location>
</feature>
<dbReference type="KEGG" id="tva:4749408"/>
<reference evidence="3" key="2">
    <citation type="journal article" date="2007" name="Science">
        <title>Draft genome sequence of the sexually transmitted pathogen Trichomonas vaginalis.</title>
        <authorList>
            <person name="Carlton J.M."/>
            <person name="Hirt R.P."/>
            <person name="Silva J.C."/>
            <person name="Delcher A.L."/>
            <person name="Schatz M."/>
            <person name="Zhao Q."/>
            <person name="Wortman J.R."/>
            <person name="Bidwell S.L."/>
            <person name="Alsmark U.C.M."/>
            <person name="Besteiro S."/>
            <person name="Sicheritz-Ponten T."/>
            <person name="Noel C.J."/>
            <person name="Dacks J.B."/>
            <person name="Foster P.G."/>
            <person name="Simillion C."/>
            <person name="Van de Peer Y."/>
            <person name="Miranda-Saavedra D."/>
            <person name="Barton G.J."/>
            <person name="Westrop G.D."/>
            <person name="Mueller S."/>
            <person name="Dessi D."/>
            <person name="Fiori P.L."/>
            <person name="Ren Q."/>
            <person name="Paulsen I."/>
            <person name="Zhang H."/>
            <person name="Bastida-Corcuera F.D."/>
            <person name="Simoes-Barbosa A."/>
            <person name="Brown M.T."/>
            <person name="Hayes R.D."/>
            <person name="Mukherjee M."/>
            <person name="Okumura C.Y."/>
            <person name="Schneider R."/>
            <person name="Smith A.J."/>
            <person name="Vanacova S."/>
            <person name="Villalvazo M."/>
            <person name="Haas B.J."/>
            <person name="Pertea M."/>
            <person name="Feldblyum T.V."/>
            <person name="Utterback T.R."/>
            <person name="Shu C.L."/>
            <person name="Osoegawa K."/>
            <person name="de Jong P.J."/>
            <person name="Hrdy I."/>
            <person name="Horvathova L."/>
            <person name="Zubacova Z."/>
            <person name="Dolezal P."/>
            <person name="Malik S.B."/>
            <person name="Logsdon J.M. Jr."/>
            <person name="Henze K."/>
            <person name="Gupta A."/>
            <person name="Wang C.C."/>
            <person name="Dunne R.L."/>
            <person name="Upcroft J.A."/>
            <person name="Upcroft P."/>
            <person name="White O."/>
            <person name="Salzberg S.L."/>
            <person name="Tang P."/>
            <person name="Chiu C.-H."/>
            <person name="Lee Y.-S."/>
            <person name="Embley T.M."/>
            <person name="Coombs G.H."/>
            <person name="Mottram J.C."/>
            <person name="Tachezy J."/>
            <person name="Fraser-Liggett C.M."/>
            <person name="Johnson P.J."/>
        </authorList>
    </citation>
    <scope>NUCLEOTIDE SEQUENCE [LARGE SCALE GENOMIC DNA]</scope>
    <source>
        <strain evidence="3">G3</strain>
    </source>
</reference>